<gene>
    <name evidence="3" type="ORF">I7412_00945</name>
</gene>
<evidence type="ECO:0000313" key="4">
    <source>
        <dbReference type="Proteomes" id="UP000604475"/>
    </source>
</evidence>
<dbReference type="InterPro" id="IPR009317">
    <property type="entry name" value="ChaB"/>
</dbReference>
<dbReference type="Proteomes" id="UP000604475">
    <property type="component" value="Unassembled WGS sequence"/>
</dbReference>
<accession>A0A937UL84</accession>
<protein>
    <submittedName>
        <fullName evidence="3">ChaB family protein</fullName>
    </submittedName>
</protein>
<proteinExistence type="predicted"/>
<evidence type="ECO:0000256" key="1">
    <source>
        <dbReference type="SAM" id="MobiDB-lite"/>
    </source>
</evidence>
<comment type="caution">
    <text evidence="3">The sequence shown here is derived from an EMBL/GenBank/DDBJ whole genome shotgun (WGS) entry which is preliminary data.</text>
</comment>
<sequence>MRAAVPSTIARSDAKAVRTWKKAHDSAVNSYGEGQRAHRAAFAALKHTHEKVGDHWQPKPAKGPSDDQAAQRAPASLRRPRPTSEGVNAKASLTHLRGVARELDIPGRTRMAKDELIAAIRKANRRATAAARK</sequence>
<dbReference type="InterPro" id="IPR011112">
    <property type="entry name" value="Rho-like_N"/>
</dbReference>
<dbReference type="Pfam" id="PF06150">
    <property type="entry name" value="ChaB"/>
    <property type="match status" value="1"/>
</dbReference>
<dbReference type="AlphaFoldDB" id="A0A937UL84"/>
<dbReference type="Gene3D" id="1.10.1740.70">
    <property type="entry name" value="ChaB"/>
    <property type="match status" value="1"/>
</dbReference>
<evidence type="ECO:0000259" key="2">
    <source>
        <dbReference type="Pfam" id="PF07498"/>
    </source>
</evidence>
<keyword evidence="4" id="KW-1185">Reference proteome</keyword>
<dbReference type="EMBL" id="JAEACQ010000046">
    <property type="protein sequence ID" value="MBL7625768.1"/>
    <property type="molecule type" value="Genomic_DNA"/>
</dbReference>
<dbReference type="Pfam" id="PF07498">
    <property type="entry name" value="Rho_N"/>
    <property type="match status" value="1"/>
</dbReference>
<dbReference type="InterPro" id="IPR037205">
    <property type="entry name" value="ChaB_sf"/>
</dbReference>
<reference evidence="3" key="1">
    <citation type="submission" date="2020-12" db="EMBL/GenBank/DDBJ databases">
        <title>Genomic characterization of non-nitrogen-fixing Frankia strains.</title>
        <authorList>
            <person name="Carlos-Shanley C."/>
            <person name="Guerra T."/>
            <person name="Hahn D."/>
        </authorList>
    </citation>
    <scope>NUCLEOTIDE SEQUENCE</scope>
    <source>
        <strain evidence="3">CN6</strain>
    </source>
</reference>
<feature type="domain" description="Rho termination factor-like N-terminal" evidence="2">
    <location>
        <begin position="92"/>
        <end position="124"/>
    </location>
</feature>
<dbReference type="GO" id="GO:0006353">
    <property type="term" value="P:DNA-templated transcription termination"/>
    <property type="evidence" value="ECO:0007669"/>
    <property type="project" value="InterPro"/>
</dbReference>
<feature type="region of interest" description="Disordered" evidence="1">
    <location>
        <begin position="45"/>
        <end position="96"/>
    </location>
</feature>
<evidence type="ECO:0000313" key="3">
    <source>
        <dbReference type="EMBL" id="MBL7625768.1"/>
    </source>
</evidence>
<dbReference type="SUPFAM" id="SSF140376">
    <property type="entry name" value="ChaB-like"/>
    <property type="match status" value="1"/>
</dbReference>
<organism evidence="3 4">
    <name type="scientific">Frankia nepalensis</name>
    <dbReference type="NCBI Taxonomy" id="1836974"/>
    <lineage>
        <taxon>Bacteria</taxon>
        <taxon>Bacillati</taxon>
        <taxon>Actinomycetota</taxon>
        <taxon>Actinomycetes</taxon>
        <taxon>Frankiales</taxon>
        <taxon>Frankiaceae</taxon>
        <taxon>Frankia</taxon>
    </lineage>
</organism>
<name>A0A937UL84_9ACTN</name>